<dbReference type="PROSITE" id="PS51379">
    <property type="entry name" value="4FE4S_FER_2"/>
    <property type="match status" value="2"/>
</dbReference>
<dbReference type="InterPro" id="IPR007160">
    <property type="entry name" value="DUF362"/>
</dbReference>
<dbReference type="PANTHER" id="PTHR24960">
    <property type="entry name" value="PHOTOSYSTEM I IRON-SULFUR CENTER-RELATED"/>
    <property type="match status" value="1"/>
</dbReference>
<dbReference type="Gene3D" id="3.30.70.20">
    <property type="match status" value="2"/>
</dbReference>
<dbReference type="GO" id="GO:0046872">
    <property type="term" value="F:metal ion binding"/>
    <property type="evidence" value="ECO:0007669"/>
    <property type="project" value="UniProtKB-KW"/>
</dbReference>
<keyword evidence="4" id="KW-0411">Iron-sulfur</keyword>
<dbReference type="Proteomes" id="UP001056539">
    <property type="component" value="Chromosome"/>
</dbReference>
<feature type="domain" description="4Fe-4S ferredoxin-type" evidence="5">
    <location>
        <begin position="215"/>
        <end position="244"/>
    </location>
</feature>
<dbReference type="InterPro" id="IPR017896">
    <property type="entry name" value="4Fe4S_Fe-S-bd"/>
</dbReference>
<evidence type="ECO:0000256" key="1">
    <source>
        <dbReference type="ARBA" id="ARBA00022485"/>
    </source>
</evidence>
<dbReference type="SUPFAM" id="SSF54862">
    <property type="entry name" value="4Fe-4S ferredoxins"/>
    <property type="match status" value="1"/>
</dbReference>
<reference evidence="6" key="1">
    <citation type="submission" date="2021-04" db="EMBL/GenBank/DDBJ databases">
        <authorList>
            <person name="Postec A."/>
        </authorList>
    </citation>
    <scope>NUCLEOTIDE SEQUENCE</scope>
    <source>
        <strain evidence="6">F1F22</strain>
    </source>
</reference>
<name>A0AAX3BBX3_9SPIR</name>
<dbReference type="Pfam" id="PF12838">
    <property type="entry name" value="Fer4_7"/>
    <property type="match status" value="1"/>
</dbReference>
<reference evidence="6" key="2">
    <citation type="submission" date="2022-06" db="EMBL/GenBank/DDBJ databases">
        <title>Thermospira aquatica gen. nov., sp. nov.</title>
        <authorList>
            <person name="Ben Ali Gam Z."/>
            <person name="Labat M."/>
        </authorList>
    </citation>
    <scope>NUCLEOTIDE SEQUENCE</scope>
    <source>
        <strain evidence="6">F1F22</strain>
    </source>
</reference>
<dbReference type="GO" id="GO:0051539">
    <property type="term" value="F:4 iron, 4 sulfur cluster binding"/>
    <property type="evidence" value="ECO:0007669"/>
    <property type="project" value="UniProtKB-KW"/>
</dbReference>
<proteinExistence type="predicted"/>
<evidence type="ECO:0000256" key="2">
    <source>
        <dbReference type="ARBA" id="ARBA00022723"/>
    </source>
</evidence>
<keyword evidence="1" id="KW-0004">4Fe-4S</keyword>
<accession>A0AAX3BBX3</accession>
<keyword evidence="7" id="KW-1185">Reference proteome</keyword>
<dbReference type="EMBL" id="CP073355">
    <property type="protein sequence ID" value="URA09787.1"/>
    <property type="molecule type" value="Genomic_DNA"/>
</dbReference>
<evidence type="ECO:0000256" key="3">
    <source>
        <dbReference type="ARBA" id="ARBA00023004"/>
    </source>
</evidence>
<organism evidence="6 7">
    <name type="scientific">Thermospira aquatica</name>
    <dbReference type="NCBI Taxonomy" id="2828656"/>
    <lineage>
        <taxon>Bacteria</taxon>
        <taxon>Pseudomonadati</taxon>
        <taxon>Spirochaetota</taxon>
        <taxon>Spirochaetia</taxon>
        <taxon>Brevinematales</taxon>
        <taxon>Thermospiraceae</taxon>
        <taxon>Thermospira</taxon>
    </lineage>
</organism>
<gene>
    <name evidence="6" type="ORF">KDW03_09910</name>
</gene>
<evidence type="ECO:0000256" key="4">
    <source>
        <dbReference type="ARBA" id="ARBA00023014"/>
    </source>
</evidence>
<evidence type="ECO:0000259" key="5">
    <source>
        <dbReference type="PROSITE" id="PS51379"/>
    </source>
</evidence>
<dbReference type="KEGG" id="taqu:KDW03_09910"/>
<keyword evidence="2" id="KW-0479">Metal-binding</keyword>
<dbReference type="RefSeq" id="WP_271434921.1">
    <property type="nucleotide sequence ID" value="NZ_CP073355.1"/>
</dbReference>
<dbReference type="AlphaFoldDB" id="A0AAX3BBX3"/>
<dbReference type="InterPro" id="IPR050157">
    <property type="entry name" value="PSI_iron-sulfur_center"/>
</dbReference>
<dbReference type="PANTHER" id="PTHR24960:SF83">
    <property type="entry name" value="4FE-4S FERREDOXIN-TYPE DOMAIN-CONTAINING PROTEIN"/>
    <property type="match status" value="1"/>
</dbReference>
<dbReference type="Pfam" id="PF04015">
    <property type="entry name" value="DUF362"/>
    <property type="match status" value="1"/>
</dbReference>
<feature type="domain" description="4Fe-4S ferredoxin-type" evidence="5">
    <location>
        <begin position="185"/>
        <end position="214"/>
    </location>
</feature>
<keyword evidence="3" id="KW-0408">Iron</keyword>
<evidence type="ECO:0000313" key="7">
    <source>
        <dbReference type="Proteomes" id="UP001056539"/>
    </source>
</evidence>
<sequence length="370" mass="40912">MASPVYFTDFRSKGKSILEKLEKLVLKAGLETINFEKKFVAIKVHFGEPGNVAYIRPNYTRRIVEIIKRLGGLPFLTDCNTLYKGRRSNAIDHLQAAHENGFTPETVGCDLIIADGLKGSDYREIEINLTHIKKAKIGTAIADADIFISINHFKGHEMTGFGGALKNIGMGCGAVPGKLEMHSNSKPKVVTEKCVGCKMCELNCNHNAIKVNEHHKAWINYDLCVGCGQCVAVCRYDAAQVVWNEGGNTAWKKIDEYAFAVVKGKPHFHINFLMDISPDCDCWSSHDAPIVPDIGILASFDPVALDQASVDLVNQAPVLAPSKISDHHPHYDPSSDRFQLIHPHSNWQEGLAYAESIGLGSRTYQLLRVE</sequence>
<evidence type="ECO:0000313" key="6">
    <source>
        <dbReference type="EMBL" id="URA09787.1"/>
    </source>
</evidence>
<protein>
    <submittedName>
        <fullName evidence="6">DUF362 domain-containing protein</fullName>
    </submittedName>
</protein>